<dbReference type="EMBL" id="CP000792">
    <property type="protein sequence ID" value="ABW00000.1"/>
    <property type="molecule type" value="Genomic_DNA"/>
</dbReference>
<proteinExistence type="predicted"/>
<dbReference type="Proteomes" id="UP000001121">
    <property type="component" value="Chromosome"/>
</dbReference>
<name>A0A0M3KP02_CAMC1</name>
<dbReference type="AlphaFoldDB" id="A0A0M3KP02"/>
<protein>
    <submittedName>
        <fullName evidence="1">Uncharacterized protein</fullName>
    </submittedName>
</protein>
<dbReference type="RefSeq" id="WP_021088382.1">
    <property type="nucleotide sequence ID" value="NC_009802.2"/>
</dbReference>
<sequence>MKKIVLLALASLAFGVQESEFKVYEQILNQLDTKQIPAFVVQTAKPNLPSRVDEMITLKDVSSDGLNIHGEFVLNETKTKKLKGYNKAQISALKDEFYQNGKEALCNSGMARAALNRGITLSGSYGFEGRHLFDLKLDKSSCE</sequence>
<dbReference type="KEGG" id="cco:CCC13826_2344"/>
<evidence type="ECO:0000313" key="2">
    <source>
        <dbReference type="Proteomes" id="UP000001121"/>
    </source>
</evidence>
<evidence type="ECO:0000313" key="1">
    <source>
        <dbReference type="EMBL" id="ABW00000.1"/>
    </source>
</evidence>
<dbReference type="STRING" id="360104.CCC13826_2344"/>
<reference evidence="2" key="1">
    <citation type="submission" date="2007-10" db="EMBL/GenBank/DDBJ databases">
        <title>Genome sequence of Campylobacter concisus 13826 isolated from human feces.</title>
        <authorList>
            <person name="Fouts D.E."/>
            <person name="Mongodin E.F."/>
            <person name="Puiu D."/>
            <person name="Sebastian Y."/>
            <person name="Miller W.G."/>
            <person name="Mandrell R.E."/>
            <person name="On S."/>
            <person name="Nelson K.E."/>
        </authorList>
    </citation>
    <scope>NUCLEOTIDE SEQUENCE [LARGE SCALE GENOMIC DNA]</scope>
    <source>
        <strain evidence="2">13826</strain>
    </source>
</reference>
<accession>A0A0M3KP02</accession>
<dbReference type="OrthoDB" id="5358526at2"/>
<organism evidence="1 2">
    <name type="scientific">Campylobacter concisus (strain 13826)</name>
    <dbReference type="NCBI Taxonomy" id="360104"/>
    <lineage>
        <taxon>Bacteria</taxon>
        <taxon>Pseudomonadati</taxon>
        <taxon>Campylobacterota</taxon>
        <taxon>Epsilonproteobacteria</taxon>
        <taxon>Campylobacterales</taxon>
        <taxon>Campylobacteraceae</taxon>
        <taxon>Campylobacter</taxon>
    </lineage>
</organism>
<gene>
    <name evidence="1" type="ORF">CCC13826_2344</name>
</gene>